<keyword evidence="4" id="KW-1185">Reference proteome</keyword>
<dbReference type="PANTHER" id="PTHR30336:SF20">
    <property type="entry name" value="DUF218 DOMAIN-CONTAINING PROTEIN"/>
    <property type="match status" value="1"/>
</dbReference>
<keyword evidence="1" id="KW-0812">Transmembrane</keyword>
<dbReference type="CDD" id="cd06259">
    <property type="entry name" value="YdcF-like"/>
    <property type="match status" value="1"/>
</dbReference>
<evidence type="ECO:0000313" key="4">
    <source>
        <dbReference type="Proteomes" id="UP001596113"/>
    </source>
</evidence>
<keyword evidence="1" id="KW-0472">Membrane</keyword>
<protein>
    <submittedName>
        <fullName evidence="3">YdcF family protein</fullName>
    </submittedName>
</protein>
<dbReference type="Gene3D" id="3.40.50.620">
    <property type="entry name" value="HUPs"/>
    <property type="match status" value="1"/>
</dbReference>
<feature type="domain" description="DUF218" evidence="2">
    <location>
        <begin position="60"/>
        <end position="199"/>
    </location>
</feature>
<keyword evidence="1" id="KW-1133">Transmembrane helix</keyword>
<name>A0ABW0HRE8_9BACL</name>
<gene>
    <name evidence="3" type="ORF">ACFPOF_13235</name>
</gene>
<feature type="transmembrane region" description="Helical" evidence="1">
    <location>
        <begin position="20"/>
        <end position="42"/>
    </location>
</feature>
<organism evidence="3 4">
    <name type="scientific">Cohnella soli</name>
    <dbReference type="NCBI Taxonomy" id="425005"/>
    <lineage>
        <taxon>Bacteria</taxon>
        <taxon>Bacillati</taxon>
        <taxon>Bacillota</taxon>
        <taxon>Bacilli</taxon>
        <taxon>Bacillales</taxon>
        <taxon>Paenibacillaceae</taxon>
        <taxon>Cohnella</taxon>
    </lineage>
</organism>
<dbReference type="InterPro" id="IPR014729">
    <property type="entry name" value="Rossmann-like_a/b/a_fold"/>
</dbReference>
<evidence type="ECO:0000256" key="1">
    <source>
        <dbReference type="SAM" id="Phobius"/>
    </source>
</evidence>
<sequence>MRGVPIQRVGARRSGKLRALLWIVAIGFVAGCAWCGSLYYVITHYDGNADVKGAERADTGIVLGATLWDDRPSPGLAERLDLALELYHAGAFSNMIVTGGLDDNGATVTEAEGMKTYLVGKGMPESAIVTEPLARSTYENLLYSRKLMQERGWKTAVIVTHSYHGSRSSNIAKALGYEPVRVAVTDSSVLKLSYHRTREVLAYTKWLLEKPFV</sequence>
<dbReference type="EMBL" id="JBHSMI010000025">
    <property type="protein sequence ID" value="MFC5403701.1"/>
    <property type="molecule type" value="Genomic_DNA"/>
</dbReference>
<dbReference type="PROSITE" id="PS51257">
    <property type="entry name" value="PROKAR_LIPOPROTEIN"/>
    <property type="match status" value="1"/>
</dbReference>
<evidence type="ECO:0000259" key="2">
    <source>
        <dbReference type="Pfam" id="PF02698"/>
    </source>
</evidence>
<proteinExistence type="predicted"/>
<comment type="caution">
    <text evidence="3">The sequence shown here is derived from an EMBL/GenBank/DDBJ whole genome shotgun (WGS) entry which is preliminary data.</text>
</comment>
<accession>A0ABW0HRE8</accession>
<evidence type="ECO:0000313" key="3">
    <source>
        <dbReference type="EMBL" id="MFC5403701.1"/>
    </source>
</evidence>
<dbReference type="RefSeq" id="WP_378133322.1">
    <property type="nucleotide sequence ID" value="NZ_JBHSMI010000025.1"/>
</dbReference>
<dbReference type="InterPro" id="IPR003848">
    <property type="entry name" value="DUF218"/>
</dbReference>
<dbReference type="PANTHER" id="PTHR30336">
    <property type="entry name" value="INNER MEMBRANE PROTEIN, PROBABLE PERMEASE"/>
    <property type="match status" value="1"/>
</dbReference>
<dbReference type="Proteomes" id="UP001596113">
    <property type="component" value="Unassembled WGS sequence"/>
</dbReference>
<dbReference type="InterPro" id="IPR051599">
    <property type="entry name" value="Cell_Envelope_Assoc"/>
</dbReference>
<dbReference type="Pfam" id="PF02698">
    <property type="entry name" value="DUF218"/>
    <property type="match status" value="1"/>
</dbReference>
<reference evidence="4" key="1">
    <citation type="journal article" date="2019" name="Int. J. Syst. Evol. Microbiol.">
        <title>The Global Catalogue of Microorganisms (GCM) 10K type strain sequencing project: providing services to taxonomists for standard genome sequencing and annotation.</title>
        <authorList>
            <consortium name="The Broad Institute Genomics Platform"/>
            <consortium name="The Broad Institute Genome Sequencing Center for Infectious Disease"/>
            <person name="Wu L."/>
            <person name="Ma J."/>
        </authorList>
    </citation>
    <scope>NUCLEOTIDE SEQUENCE [LARGE SCALE GENOMIC DNA]</scope>
    <source>
        <strain evidence="4">CGMCC 1.18575</strain>
    </source>
</reference>